<gene>
    <name evidence="2" type="ORF">NDU88_003830</name>
</gene>
<evidence type="ECO:0000313" key="2">
    <source>
        <dbReference type="EMBL" id="KAJ1090701.1"/>
    </source>
</evidence>
<keyword evidence="3" id="KW-1185">Reference proteome</keyword>
<feature type="compositionally biased region" description="Basic residues" evidence="1">
    <location>
        <begin position="81"/>
        <end position="91"/>
    </location>
</feature>
<organism evidence="2 3">
    <name type="scientific">Pleurodeles waltl</name>
    <name type="common">Iberian ribbed newt</name>
    <dbReference type="NCBI Taxonomy" id="8319"/>
    <lineage>
        <taxon>Eukaryota</taxon>
        <taxon>Metazoa</taxon>
        <taxon>Chordata</taxon>
        <taxon>Craniata</taxon>
        <taxon>Vertebrata</taxon>
        <taxon>Euteleostomi</taxon>
        <taxon>Amphibia</taxon>
        <taxon>Batrachia</taxon>
        <taxon>Caudata</taxon>
        <taxon>Salamandroidea</taxon>
        <taxon>Salamandridae</taxon>
        <taxon>Pleurodelinae</taxon>
        <taxon>Pleurodeles</taxon>
    </lineage>
</organism>
<sequence length="189" mass="21160">MIAAGDCGVTRPPVLLIKTMSREKDPAKYQIMPYGDSGSRLENGKKRFQQAEDAWAWLHAKGLARSAHQENSEEGWSSPKEKRRRRPRQRTKPSVEQVAEERSQLLRETTRFVVDPLAETLEHGNSDQEHKTHSDSVDSLLGPLLTRGRQTTFDSYLDTAASLGSGRLGPPSTWPDCHGRPCRAAVEVE</sequence>
<dbReference type="Proteomes" id="UP001066276">
    <property type="component" value="Chromosome 11"/>
</dbReference>
<evidence type="ECO:0000256" key="1">
    <source>
        <dbReference type="SAM" id="MobiDB-lite"/>
    </source>
</evidence>
<feature type="region of interest" description="Disordered" evidence="1">
    <location>
        <begin position="63"/>
        <end position="103"/>
    </location>
</feature>
<dbReference type="EMBL" id="JANPWB010000015">
    <property type="protein sequence ID" value="KAJ1090701.1"/>
    <property type="molecule type" value="Genomic_DNA"/>
</dbReference>
<protein>
    <submittedName>
        <fullName evidence="2">Uncharacterized protein</fullName>
    </submittedName>
</protein>
<dbReference type="AlphaFoldDB" id="A0AAV7LGV8"/>
<proteinExistence type="predicted"/>
<name>A0AAV7LGV8_PLEWA</name>
<comment type="caution">
    <text evidence="2">The sequence shown here is derived from an EMBL/GenBank/DDBJ whole genome shotgun (WGS) entry which is preliminary data.</text>
</comment>
<reference evidence="2" key="1">
    <citation type="journal article" date="2022" name="bioRxiv">
        <title>Sequencing and chromosome-scale assembly of the giantPleurodeles waltlgenome.</title>
        <authorList>
            <person name="Brown T."/>
            <person name="Elewa A."/>
            <person name="Iarovenko S."/>
            <person name="Subramanian E."/>
            <person name="Araus A.J."/>
            <person name="Petzold A."/>
            <person name="Susuki M."/>
            <person name="Suzuki K.-i.T."/>
            <person name="Hayashi T."/>
            <person name="Toyoda A."/>
            <person name="Oliveira C."/>
            <person name="Osipova E."/>
            <person name="Leigh N.D."/>
            <person name="Simon A."/>
            <person name="Yun M.H."/>
        </authorList>
    </citation>
    <scope>NUCLEOTIDE SEQUENCE</scope>
    <source>
        <strain evidence="2">20211129_DDA</strain>
        <tissue evidence="2">Liver</tissue>
    </source>
</reference>
<evidence type="ECO:0000313" key="3">
    <source>
        <dbReference type="Proteomes" id="UP001066276"/>
    </source>
</evidence>
<accession>A0AAV7LGV8</accession>